<accession>K5CAZ5</accession>
<reference evidence="1 2" key="1">
    <citation type="submission" date="2012-02" db="EMBL/GenBank/DDBJ databases">
        <title>The Genome Sequence of Bacteroides finegoldii CL09T03C10.</title>
        <authorList>
            <consortium name="The Broad Institute Genome Sequencing Platform"/>
            <person name="Earl A."/>
            <person name="Ward D."/>
            <person name="Feldgarden M."/>
            <person name="Gevers D."/>
            <person name="Zitomersky N.L."/>
            <person name="Coyne M.J."/>
            <person name="Comstock L.E."/>
            <person name="Young S.K."/>
            <person name="Zeng Q."/>
            <person name="Gargeya S."/>
            <person name="Fitzgerald M."/>
            <person name="Haas B."/>
            <person name="Abouelleil A."/>
            <person name="Alvarado L."/>
            <person name="Arachchi H.M."/>
            <person name="Berlin A."/>
            <person name="Chapman S.B."/>
            <person name="Gearin G."/>
            <person name="Goldberg J."/>
            <person name="Griggs A."/>
            <person name="Gujja S."/>
            <person name="Hansen M."/>
            <person name="Heiman D."/>
            <person name="Howarth C."/>
            <person name="Larimer J."/>
            <person name="Lui A."/>
            <person name="MacDonald P.J.P."/>
            <person name="McCowen C."/>
            <person name="Montmayeur A."/>
            <person name="Murphy C."/>
            <person name="Neiman D."/>
            <person name="Pearson M."/>
            <person name="Priest M."/>
            <person name="Roberts A."/>
            <person name="Saif S."/>
            <person name="Shea T."/>
            <person name="Sisk P."/>
            <person name="Stolte C."/>
            <person name="Sykes S."/>
            <person name="Wortman J."/>
            <person name="Nusbaum C."/>
            <person name="Birren B."/>
        </authorList>
    </citation>
    <scope>NUCLEOTIDE SEQUENCE [LARGE SCALE GENOMIC DNA]</scope>
    <source>
        <strain evidence="1 2">CL09T03C10</strain>
    </source>
</reference>
<dbReference type="HOGENOM" id="CLU_3180094_0_0_10"/>
<dbReference type="AlphaFoldDB" id="K5CAZ5"/>
<evidence type="ECO:0000313" key="1">
    <source>
        <dbReference type="EMBL" id="EKJ90134.1"/>
    </source>
</evidence>
<proteinExistence type="predicted"/>
<protein>
    <submittedName>
        <fullName evidence="1">Uncharacterized protein</fullName>
    </submittedName>
</protein>
<dbReference type="EMBL" id="AGXW01000011">
    <property type="protein sequence ID" value="EKJ90134.1"/>
    <property type="molecule type" value="Genomic_DNA"/>
</dbReference>
<gene>
    <name evidence="1" type="ORF">HMPREF1057_02774</name>
</gene>
<sequence>MCLFCLQSLMAEVYIYEYVELRAIPLMKVLRKPCNTKWTADPRYTT</sequence>
<name>K5CAZ5_9BACE</name>
<comment type="caution">
    <text evidence="1">The sequence shown here is derived from an EMBL/GenBank/DDBJ whole genome shotgun (WGS) entry which is preliminary data.</text>
</comment>
<organism evidence="1 2">
    <name type="scientific">Bacteroides finegoldii CL09T03C10</name>
    <dbReference type="NCBI Taxonomy" id="997888"/>
    <lineage>
        <taxon>Bacteria</taxon>
        <taxon>Pseudomonadati</taxon>
        <taxon>Bacteroidota</taxon>
        <taxon>Bacteroidia</taxon>
        <taxon>Bacteroidales</taxon>
        <taxon>Bacteroidaceae</taxon>
        <taxon>Bacteroides</taxon>
    </lineage>
</organism>
<evidence type="ECO:0000313" key="2">
    <source>
        <dbReference type="Proteomes" id="UP000007995"/>
    </source>
</evidence>
<dbReference type="Proteomes" id="UP000007995">
    <property type="component" value="Unassembled WGS sequence"/>
</dbReference>